<reference evidence="2" key="1">
    <citation type="submission" date="2018-04" db="EMBL/GenBank/DDBJ databases">
        <title>WGS assembly of Panicum hallii.</title>
        <authorList>
            <person name="Lovell J."/>
            <person name="Jenkins J."/>
            <person name="Lowry D."/>
            <person name="Mamidi S."/>
            <person name="Sreedasyam A."/>
            <person name="Weng X."/>
            <person name="Barry K."/>
            <person name="Bonette J."/>
            <person name="Campitelli B."/>
            <person name="Daum C."/>
            <person name="Gordon S."/>
            <person name="Gould B."/>
            <person name="Lipzen A."/>
            <person name="Macqueen A."/>
            <person name="Palacio-Mejia J."/>
            <person name="Plott C."/>
            <person name="Shakirov E."/>
            <person name="Shu S."/>
            <person name="Yoshinaga Y."/>
            <person name="Zane M."/>
            <person name="Rokhsar D."/>
            <person name="Grimwood J."/>
            <person name="Schmutz J."/>
            <person name="Juenger T."/>
        </authorList>
    </citation>
    <scope>NUCLEOTIDE SEQUENCE [LARGE SCALE GENOMIC DNA]</scope>
    <source>
        <strain evidence="2">FIL2</strain>
    </source>
</reference>
<sequence>MAMGLAVAGDPKYLQSLIWVGFLLPRHFAAGYRSPLHGLSQPQAQDPSRSYQAIQPAPRPAARRQGVEEAPLIGRIETSEQPRR</sequence>
<organism evidence="2">
    <name type="scientific">Panicum hallii</name>
    <dbReference type="NCBI Taxonomy" id="206008"/>
    <lineage>
        <taxon>Eukaryota</taxon>
        <taxon>Viridiplantae</taxon>
        <taxon>Streptophyta</taxon>
        <taxon>Embryophyta</taxon>
        <taxon>Tracheophyta</taxon>
        <taxon>Spermatophyta</taxon>
        <taxon>Magnoliopsida</taxon>
        <taxon>Liliopsida</taxon>
        <taxon>Poales</taxon>
        <taxon>Poaceae</taxon>
        <taxon>PACMAD clade</taxon>
        <taxon>Panicoideae</taxon>
        <taxon>Panicodae</taxon>
        <taxon>Paniceae</taxon>
        <taxon>Panicinae</taxon>
        <taxon>Panicum</taxon>
        <taxon>Panicum sect. Panicum</taxon>
    </lineage>
</organism>
<dbReference type="AlphaFoldDB" id="A0A2S3H4G3"/>
<dbReference type="Gramene" id="PAN15212">
    <property type="protein sequence ID" value="PAN15212"/>
    <property type="gene ID" value="PAHAL_2G472200"/>
</dbReference>
<proteinExistence type="predicted"/>
<evidence type="ECO:0000313" key="2">
    <source>
        <dbReference type="EMBL" id="PAN15212.1"/>
    </source>
</evidence>
<dbReference type="EMBL" id="CM008047">
    <property type="protein sequence ID" value="PAN15212.1"/>
    <property type="molecule type" value="Genomic_DNA"/>
</dbReference>
<name>A0A2S3H4G3_9POAL</name>
<evidence type="ECO:0000256" key="1">
    <source>
        <dbReference type="SAM" id="MobiDB-lite"/>
    </source>
</evidence>
<accession>A0A2S3H4G3</accession>
<protein>
    <submittedName>
        <fullName evidence="2">Uncharacterized protein</fullName>
    </submittedName>
</protein>
<dbReference type="Proteomes" id="UP000243499">
    <property type="component" value="Chromosome 2"/>
</dbReference>
<feature type="compositionally biased region" description="Polar residues" evidence="1">
    <location>
        <begin position="40"/>
        <end position="51"/>
    </location>
</feature>
<gene>
    <name evidence="2" type="ORF">PAHAL_2G472200</name>
</gene>
<feature type="region of interest" description="Disordered" evidence="1">
    <location>
        <begin position="34"/>
        <end position="84"/>
    </location>
</feature>